<dbReference type="InParanoid" id="A0A6P8JH03"/>
<feature type="non-terminal residue" evidence="2">
    <location>
        <position position="416"/>
    </location>
</feature>
<dbReference type="PANTHER" id="PTHR47331:SF1">
    <property type="entry name" value="GAG-LIKE PROTEIN"/>
    <property type="match status" value="1"/>
</dbReference>
<protein>
    <submittedName>
        <fullName evidence="2">Uncharacterized protein LOC116309086</fullName>
    </submittedName>
</protein>
<dbReference type="Pfam" id="PF05380">
    <property type="entry name" value="Peptidase_A17"/>
    <property type="match status" value="1"/>
</dbReference>
<sequence>MSVEDKRAMKVIEDTISKQDGHYQMGLLWKREKPQLPYNRPLAEARLRSLKGRLVRDPELLLRYKSAIEGHLDKGHARKLTKDEVETVSDKTWFLPHHPVSNPNKPGKTRVVFDAAARFGGTSLNDQLLQGPSIINDLTGVLIRFRQERVAFTADIESMFYQTRVIESDTDALRFLWWSDSLEDSPDEYKMLEHIFGAKSLPCCANRALRMNAEDNASDFDPEVIQSVYRNFYVDDLLKSAPTTEEATRFATDLVKLLKVGGFRFTKFTSNCREVLTSIPPEDRANPTLNLDLDKLPMERALGVTWDAESDTFRFKVIPTNKSPTKRGVLSVVSSLFDPLGFLAPLTLSVKILLQDLWRAGVSWDQEIPEPYLSIWREWSRGIPHVVHVQIPRCFQSPELSVIVNIQLHTFSDASR</sequence>
<dbReference type="SUPFAM" id="SSF56672">
    <property type="entry name" value="DNA/RNA polymerases"/>
    <property type="match status" value="1"/>
</dbReference>
<name>A0A6P8JH03_ACTTE</name>
<organism evidence="1 2">
    <name type="scientific">Actinia tenebrosa</name>
    <name type="common">Australian red waratah sea anemone</name>
    <dbReference type="NCBI Taxonomy" id="6105"/>
    <lineage>
        <taxon>Eukaryota</taxon>
        <taxon>Metazoa</taxon>
        <taxon>Cnidaria</taxon>
        <taxon>Anthozoa</taxon>
        <taxon>Hexacorallia</taxon>
        <taxon>Actiniaria</taxon>
        <taxon>Actiniidae</taxon>
        <taxon>Actinia</taxon>
    </lineage>
</organism>
<keyword evidence="1" id="KW-1185">Reference proteome</keyword>
<dbReference type="AlphaFoldDB" id="A0A6P8JH03"/>
<dbReference type="Gene3D" id="3.30.70.270">
    <property type="match status" value="1"/>
</dbReference>
<evidence type="ECO:0000313" key="2">
    <source>
        <dbReference type="RefSeq" id="XP_031575495.1"/>
    </source>
</evidence>
<dbReference type="GeneID" id="116309086"/>
<dbReference type="Gene3D" id="3.10.10.10">
    <property type="entry name" value="HIV Type 1 Reverse Transcriptase, subunit A, domain 1"/>
    <property type="match status" value="1"/>
</dbReference>
<dbReference type="OrthoDB" id="5985074at2759"/>
<proteinExistence type="predicted"/>
<evidence type="ECO:0000313" key="1">
    <source>
        <dbReference type="Proteomes" id="UP000515163"/>
    </source>
</evidence>
<dbReference type="PANTHER" id="PTHR47331">
    <property type="entry name" value="PHD-TYPE DOMAIN-CONTAINING PROTEIN"/>
    <property type="match status" value="1"/>
</dbReference>
<dbReference type="RefSeq" id="XP_031575495.1">
    <property type="nucleotide sequence ID" value="XM_031719635.1"/>
</dbReference>
<reference evidence="2" key="1">
    <citation type="submission" date="2025-08" db="UniProtKB">
        <authorList>
            <consortium name="RefSeq"/>
        </authorList>
    </citation>
    <scope>IDENTIFICATION</scope>
</reference>
<dbReference type="Proteomes" id="UP000515163">
    <property type="component" value="Unplaced"/>
</dbReference>
<dbReference type="InterPro" id="IPR043502">
    <property type="entry name" value="DNA/RNA_pol_sf"/>
</dbReference>
<dbReference type="InterPro" id="IPR008042">
    <property type="entry name" value="Retrotrans_Pao"/>
</dbReference>
<accession>A0A6P8JH03</accession>
<dbReference type="CDD" id="cd01644">
    <property type="entry name" value="RT_pepA17"/>
    <property type="match status" value="1"/>
</dbReference>
<dbReference type="KEGG" id="aten:116309086"/>
<dbReference type="InterPro" id="IPR043128">
    <property type="entry name" value="Rev_trsase/Diguanyl_cyclase"/>
</dbReference>
<gene>
    <name evidence="2" type="primary">LOC116309086</name>
</gene>